<protein>
    <submittedName>
        <fullName evidence="1">Uncharacterized protein</fullName>
    </submittedName>
</protein>
<proteinExistence type="predicted"/>
<sequence>MPRKSDGGRTFIIERLALPVPSWRLPWGLNKVAQTTNSKLIARIVVTVFSSEVHSVLRIKAQVSEANLMIIQCFLALSSLELTLTLNSE</sequence>
<keyword evidence="2" id="KW-1185">Reference proteome</keyword>
<comment type="caution">
    <text evidence="1">The sequence shown here is derived from an EMBL/GenBank/DDBJ whole genome shotgun (WGS) entry which is preliminary data.</text>
</comment>
<evidence type="ECO:0000313" key="1">
    <source>
        <dbReference type="EMBL" id="KAG0568618.1"/>
    </source>
</evidence>
<name>A0A8T0HDV7_CERPU</name>
<dbReference type="EMBL" id="CM026427">
    <property type="protein sequence ID" value="KAG0568618.1"/>
    <property type="molecule type" value="Genomic_DNA"/>
</dbReference>
<organism evidence="1 2">
    <name type="scientific">Ceratodon purpureus</name>
    <name type="common">Fire moss</name>
    <name type="synonym">Dicranum purpureum</name>
    <dbReference type="NCBI Taxonomy" id="3225"/>
    <lineage>
        <taxon>Eukaryota</taxon>
        <taxon>Viridiplantae</taxon>
        <taxon>Streptophyta</taxon>
        <taxon>Embryophyta</taxon>
        <taxon>Bryophyta</taxon>
        <taxon>Bryophytina</taxon>
        <taxon>Bryopsida</taxon>
        <taxon>Dicranidae</taxon>
        <taxon>Pseudoditrichales</taxon>
        <taxon>Ditrichaceae</taxon>
        <taxon>Ceratodon</taxon>
    </lineage>
</organism>
<dbReference type="Proteomes" id="UP000822688">
    <property type="component" value="Chromosome 6"/>
</dbReference>
<dbReference type="AlphaFoldDB" id="A0A8T0HDV7"/>
<gene>
    <name evidence="1" type="ORF">KC19_6G033800</name>
</gene>
<reference evidence="1 2" key="1">
    <citation type="submission" date="2020-06" db="EMBL/GenBank/DDBJ databases">
        <title>WGS assembly of Ceratodon purpureus strain R40.</title>
        <authorList>
            <person name="Carey S.B."/>
            <person name="Jenkins J."/>
            <person name="Shu S."/>
            <person name="Lovell J.T."/>
            <person name="Sreedasyam A."/>
            <person name="Maumus F."/>
            <person name="Tiley G.P."/>
            <person name="Fernandez-Pozo N."/>
            <person name="Barry K."/>
            <person name="Chen C."/>
            <person name="Wang M."/>
            <person name="Lipzen A."/>
            <person name="Daum C."/>
            <person name="Saski C.A."/>
            <person name="Payton A.C."/>
            <person name="Mcbreen J.C."/>
            <person name="Conrad R.E."/>
            <person name="Kollar L.M."/>
            <person name="Olsson S."/>
            <person name="Huttunen S."/>
            <person name="Landis J.B."/>
            <person name="Wickett N.J."/>
            <person name="Johnson M.G."/>
            <person name="Rensing S.A."/>
            <person name="Grimwood J."/>
            <person name="Schmutz J."/>
            <person name="Mcdaniel S.F."/>
        </authorList>
    </citation>
    <scope>NUCLEOTIDE SEQUENCE [LARGE SCALE GENOMIC DNA]</scope>
    <source>
        <strain evidence="1 2">R40</strain>
    </source>
</reference>
<accession>A0A8T0HDV7</accession>
<evidence type="ECO:0000313" key="2">
    <source>
        <dbReference type="Proteomes" id="UP000822688"/>
    </source>
</evidence>